<keyword evidence="2" id="KW-0143">Chaperone</keyword>
<gene>
    <name evidence="3" type="ORF">B1A_10033</name>
</gene>
<evidence type="ECO:0000256" key="1">
    <source>
        <dbReference type="ARBA" id="ARBA00008239"/>
    </source>
</evidence>
<name>T1C3L6_9ZZZZ</name>
<dbReference type="SUPFAM" id="SSF54211">
    <property type="entry name" value="Ribosomal protein S5 domain 2-like"/>
    <property type="match status" value="1"/>
</dbReference>
<dbReference type="InterPro" id="IPR020568">
    <property type="entry name" value="Ribosomal_Su5_D2-typ_SF"/>
</dbReference>
<dbReference type="GO" id="GO:0005524">
    <property type="term" value="F:ATP binding"/>
    <property type="evidence" value="ECO:0007669"/>
    <property type="project" value="InterPro"/>
</dbReference>
<dbReference type="AlphaFoldDB" id="T1C3L6"/>
<organism evidence="3">
    <name type="scientific">mine drainage metagenome</name>
    <dbReference type="NCBI Taxonomy" id="410659"/>
    <lineage>
        <taxon>unclassified sequences</taxon>
        <taxon>metagenomes</taxon>
        <taxon>ecological metagenomes</taxon>
    </lineage>
</organism>
<comment type="similarity">
    <text evidence="1">Belongs to the heat shock protein 90 family.</text>
</comment>
<evidence type="ECO:0000313" key="3">
    <source>
        <dbReference type="EMBL" id="EQD60680.1"/>
    </source>
</evidence>
<dbReference type="InterPro" id="IPR001404">
    <property type="entry name" value="Hsp90_fam"/>
</dbReference>
<dbReference type="Pfam" id="PF00183">
    <property type="entry name" value="HSP90"/>
    <property type="match status" value="1"/>
</dbReference>
<dbReference type="GO" id="GO:0140662">
    <property type="term" value="F:ATP-dependent protein folding chaperone"/>
    <property type="evidence" value="ECO:0007669"/>
    <property type="project" value="InterPro"/>
</dbReference>
<comment type="caution">
    <text evidence="3">The sequence shown here is derived from an EMBL/GenBank/DDBJ whole genome shotgun (WGS) entry which is preliminary data.</text>
</comment>
<accession>T1C3L6</accession>
<dbReference type="GO" id="GO:0051082">
    <property type="term" value="F:unfolded protein binding"/>
    <property type="evidence" value="ECO:0007669"/>
    <property type="project" value="InterPro"/>
</dbReference>
<reference evidence="3" key="1">
    <citation type="submission" date="2013-08" db="EMBL/GenBank/DDBJ databases">
        <authorList>
            <person name="Mendez C."/>
            <person name="Richter M."/>
            <person name="Ferrer M."/>
            <person name="Sanchez J."/>
        </authorList>
    </citation>
    <scope>NUCLEOTIDE SEQUENCE</scope>
</reference>
<dbReference type="GO" id="GO:0016887">
    <property type="term" value="F:ATP hydrolysis activity"/>
    <property type="evidence" value="ECO:0007669"/>
    <property type="project" value="InterPro"/>
</dbReference>
<evidence type="ECO:0000256" key="2">
    <source>
        <dbReference type="ARBA" id="ARBA00023186"/>
    </source>
</evidence>
<dbReference type="PANTHER" id="PTHR11528">
    <property type="entry name" value="HEAT SHOCK PROTEIN 90 FAMILY MEMBER"/>
    <property type="match status" value="1"/>
</dbReference>
<feature type="non-terminal residue" evidence="3">
    <location>
        <position position="1"/>
    </location>
</feature>
<keyword evidence="3" id="KW-0346">Stress response</keyword>
<protein>
    <submittedName>
        <fullName evidence="3">Heat shock protein 90</fullName>
    </submittedName>
</protein>
<dbReference type="Gene3D" id="3.40.50.11260">
    <property type="match status" value="1"/>
</dbReference>
<proteinExistence type="inferred from homology"/>
<sequence>ASFWKEFAPALKEGVVQDAANRSTLLALLRFASTHESTDEPTVSLAQYVARMKPGQEHIYYVVAENVRAARHSPYIERLTEQGLEVLLLGERIDEWMMGQLEAFEGKRFKDVARGDLALGPLETEADRNRREARSRKARVC</sequence>
<reference evidence="3" key="2">
    <citation type="journal article" date="2014" name="ISME J.">
        <title>Microbial stratification in low pH oxic and suboxic macroscopic growths along an acid mine drainage.</title>
        <authorList>
            <person name="Mendez-Garcia C."/>
            <person name="Mesa V."/>
            <person name="Sprenger R.R."/>
            <person name="Richter M."/>
            <person name="Diez M.S."/>
            <person name="Solano J."/>
            <person name="Bargiela R."/>
            <person name="Golyshina O.V."/>
            <person name="Manteca A."/>
            <person name="Ramos J.L."/>
            <person name="Gallego J.R."/>
            <person name="Llorente I."/>
            <person name="Martins Dos Santos V.A."/>
            <person name="Jensen O.N."/>
            <person name="Pelaez A.I."/>
            <person name="Sanchez J."/>
            <person name="Ferrer M."/>
        </authorList>
    </citation>
    <scope>NUCLEOTIDE SEQUENCE</scope>
</reference>
<dbReference type="EMBL" id="AUZX01007142">
    <property type="protein sequence ID" value="EQD60680.1"/>
    <property type="molecule type" value="Genomic_DNA"/>
</dbReference>